<reference evidence="1" key="2">
    <citation type="submission" date="2014-06" db="EMBL/GenBank/DDBJ databases">
        <title>Draft genome sequence of Eubacterium siraeum (DSM 15702).</title>
        <authorList>
            <person name="Sudarsanam P."/>
            <person name="Ley R."/>
            <person name="Guruge J."/>
            <person name="Turnbaugh P.J."/>
            <person name="Mahowald M."/>
            <person name="Liep D."/>
            <person name="Gordon J."/>
        </authorList>
    </citation>
    <scope>NUCLEOTIDE SEQUENCE</scope>
    <source>
        <strain evidence="1">DSM 15702</strain>
    </source>
</reference>
<gene>
    <name evidence="1" type="ORF">EUBSIR_00330</name>
</gene>
<accession>B0MKK6</accession>
<name>B0MKK6_9FIRM</name>
<dbReference type="AlphaFoldDB" id="B0MKK6"/>
<organism evidence="1 2">
    <name type="scientific">[Eubacterium] siraeum DSM 15702</name>
    <dbReference type="NCBI Taxonomy" id="428128"/>
    <lineage>
        <taxon>Bacteria</taxon>
        <taxon>Bacillati</taxon>
        <taxon>Bacillota</taxon>
        <taxon>Clostridia</taxon>
        <taxon>Eubacteriales</taxon>
        <taxon>Oscillospiraceae</taxon>
        <taxon>Oscillospiraceae incertae sedis</taxon>
    </lineage>
</organism>
<dbReference type="EMBL" id="ABCA03000031">
    <property type="protein sequence ID" value="EDS01789.1"/>
    <property type="molecule type" value="Genomic_DNA"/>
</dbReference>
<keyword evidence="2" id="KW-1185">Reference proteome</keyword>
<proteinExistence type="predicted"/>
<evidence type="ECO:0000313" key="1">
    <source>
        <dbReference type="EMBL" id="EDS01789.1"/>
    </source>
</evidence>
<sequence>MPSRHIAANAANFAYQAKQNRVSTFSAIAQQSRIFMRRNRLLTISG</sequence>
<evidence type="ECO:0000313" key="2">
    <source>
        <dbReference type="Proteomes" id="UP000005326"/>
    </source>
</evidence>
<reference evidence="1" key="1">
    <citation type="submission" date="2007-10" db="EMBL/GenBank/DDBJ databases">
        <authorList>
            <person name="Fulton L."/>
            <person name="Clifton S."/>
            <person name="Fulton B."/>
            <person name="Xu J."/>
            <person name="Minx P."/>
            <person name="Pepin K.H."/>
            <person name="Johnson M."/>
            <person name="Thiruvilangam P."/>
            <person name="Bhonagiri V."/>
            <person name="Nash W.E."/>
            <person name="Mardis E.R."/>
            <person name="Wilson R.K."/>
        </authorList>
    </citation>
    <scope>NUCLEOTIDE SEQUENCE [LARGE SCALE GENOMIC DNA]</scope>
    <source>
        <strain evidence="1">DSM 15702</strain>
    </source>
</reference>
<comment type="caution">
    <text evidence="1">The sequence shown here is derived from an EMBL/GenBank/DDBJ whole genome shotgun (WGS) entry which is preliminary data.</text>
</comment>
<dbReference type="Proteomes" id="UP000005326">
    <property type="component" value="Unassembled WGS sequence"/>
</dbReference>
<protein>
    <submittedName>
        <fullName evidence="1">Uncharacterized protein</fullName>
    </submittedName>
</protein>